<evidence type="ECO:0000313" key="1">
    <source>
        <dbReference type="EMBL" id="NKX55289.1"/>
    </source>
</evidence>
<organism evidence="1 2">
    <name type="scientific">Arthrobacter mobilis</name>
    <dbReference type="NCBI Taxonomy" id="2724944"/>
    <lineage>
        <taxon>Bacteria</taxon>
        <taxon>Bacillati</taxon>
        <taxon>Actinomycetota</taxon>
        <taxon>Actinomycetes</taxon>
        <taxon>Micrococcales</taxon>
        <taxon>Micrococcaceae</taxon>
        <taxon>Arthrobacter</taxon>
    </lineage>
</organism>
<sequence length="88" mass="9345">MVELLGPFDAGAMPGNGEWQAPLADHDGLGVEELLLLDALPVRQGVPARKLAVVAGLPVQRVLAGLGRLELNSLAVQDGTGWRRARRQ</sequence>
<reference evidence="1 2" key="1">
    <citation type="submission" date="2020-04" db="EMBL/GenBank/DDBJ databases">
        <title>Arthrobacter sp. nov.</title>
        <authorList>
            <person name="Liu S."/>
        </authorList>
    </citation>
    <scope>NUCLEOTIDE SEQUENCE [LARGE SCALE GENOMIC DNA]</scope>
    <source>
        <strain evidence="1 2">E918</strain>
    </source>
</reference>
<gene>
    <name evidence="1" type="ORF">HGG74_12195</name>
</gene>
<dbReference type="Proteomes" id="UP000544090">
    <property type="component" value="Unassembled WGS sequence"/>
</dbReference>
<accession>A0A7X6HFJ8</accession>
<dbReference type="EMBL" id="JAAZSQ010000011">
    <property type="protein sequence ID" value="NKX55289.1"/>
    <property type="molecule type" value="Genomic_DNA"/>
</dbReference>
<evidence type="ECO:0000313" key="2">
    <source>
        <dbReference type="Proteomes" id="UP000544090"/>
    </source>
</evidence>
<dbReference type="AlphaFoldDB" id="A0A7X6HFJ8"/>
<evidence type="ECO:0008006" key="3">
    <source>
        <dbReference type="Google" id="ProtNLM"/>
    </source>
</evidence>
<proteinExistence type="predicted"/>
<comment type="caution">
    <text evidence="1">The sequence shown here is derived from an EMBL/GenBank/DDBJ whole genome shotgun (WGS) entry which is preliminary data.</text>
</comment>
<dbReference type="RefSeq" id="WP_168486700.1">
    <property type="nucleotide sequence ID" value="NZ_JAAZSQ010000011.1"/>
</dbReference>
<keyword evidence="2" id="KW-1185">Reference proteome</keyword>
<name>A0A7X6HFJ8_9MICC</name>
<protein>
    <recommendedName>
        <fullName evidence="3">DprA winged helix domain-containing protein</fullName>
    </recommendedName>
</protein>